<dbReference type="InterPro" id="IPR002052">
    <property type="entry name" value="DNA_methylase_N6_adenine_CS"/>
</dbReference>
<gene>
    <name evidence="6" type="ORF">CPM_0560</name>
</gene>
<sequence length="442" mass="51343">MKREFESKHLMVIYHSNIFKVGTHDLLLGKEQINVFECICERCGHDWIARREEAPIVCPKCKSPYWDKPISNNSANQAVLSYNTLPLSKIPQFRLIGNKYRVLNNLSNIIRRENIEGLTFFDVFSGSAAVSRYFKKSFAVISNDSLYFSYVLQKALVELNEYPDFSKLNFGNLSLIPEERVHSVLEYLNMADGVEGFVYNHYTPASKNRDGIERMYFSEVNGRKIDSIRSMIEEWFKCGNIDDNGYFYLIASLLLAVQKISNISGTYGAYNKTWDPRAKKLLSLKFIEVIHSEFRHQAFNEDSFEILNKIECDVAYIDPPYNERQYIANYHLLETIAKYDDPIISGKTGIRNYTNREKSLFCSKRTVGSALMKLLSSLRTKYVILSYNSEGLLSKEEIMEIFERTGLGKPNLYEFPYRRFNSNHNSHNNRIEEYVFVCKGTK</sequence>
<evidence type="ECO:0000256" key="3">
    <source>
        <dbReference type="ARBA" id="ARBA00022679"/>
    </source>
</evidence>
<dbReference type="STRING" id="1673428.CPM_0560"/>
<evidence type="ECO:0000313" key="7">
    <source>
        <dbReference type="Proteomes" id="UP000187822"/>
    </source>
</evidence>
<dbReference type="Pfam" id="PF02086">
    <property type="entry name" value="MethyltransfD12"/>
    <property type="match status" value="1"/>
</dbReference>
<evidence type="ECO:0000256" key="5">
    <source>
        <dbReference type="ARBA" id="ARBA00047942"/>
    </source>
</evidence>
<keyword evidence="3 6" id="KW-0808">Transferase</keyword>
<accession>A0A1R4A652</accession>
<dbReference type="PROSITE" id="PS00092">
    <property type="entry name" value="N6_MTASE"/>
    <property type="match status" value="1"/>
</dbReference>
<dbReference type="EC" id="2.1.1.72" evidence="1"/>
<dbReference type="Proteomes" id="UP000187822">
    <property type="component" value="Chromosome I"/>
</dbReference>
<dbReference type="GO" id="GO:0003676">
    <property type="term" value="F:nucleic acid binding"/>
    <property type="evidence" value="ECO:0007669"/>
    <property type="project" value="InterPro"/>
</dbReference>
<keyword evidence="2 6" id="KW-0489">Methyltransferase</keyword>
<dbReference type="PRINTS" id="PR00505">
    <property type="entry name" value="D12N6MTFRASE"/>
</dbReference>
<dbReference type="InterPro" id="IPR012327">
    <property type="entry name" value="MeTrfase_D12"/>
</dbReference>
<dbReference type="AlphaFoldDB" id="A0A1R4A652"/>
<proteinExistence type="predicted"/>
<keyword evidence="4" id="KW-0949">S-adenosyl-L-methionine</keyword>
<evidence type="ECO:0000256" key="2">
    <source>
        <dbReference type="ARBA" id="ARBA00022603"/>
    </source>
</evidence>
<dbReference type="InterPro" id="IPR029063">
    <property type="entry name" value="SAM-dependent_MTases_sf"/>
</dbReference>
<dbReference type="GO" id="GO:0009307">
    <property type="term" value="P:DNA restriction-modification system"/>
    <property type="evidence" value="ECO:0007669"/>
    <property type="project" value="InterPro"/>
</dbReference>
<dbReference type="GO" id="GO:0009007">
    <property type="term" value="F:site-specific DNA-methyltransferase (adenine-specific) activity"/>
    <property type="evidence" value="ECO:0007669"/>
    <property type="project" value="UniProtKB-EC"/>
</dbReference>
<reference evidence="7" key="1">
    <citation type="submission" date="2016-06" db="EMBL/GenBank/DDBJ databases">
        <authorList>
            <person name="Toshchakov V.S."/>
        </authorList>
    </citation>
    <scope>NUCLEOTIDE SEQUENCE [LARGE SCALE GENOMIC DNA]</scope>
    <source>
        <strain>PM4 (JCM 30641</strain>
        <strain evidence="7">\VKM B-2940)</strain>
    </source>
</reference>
<evidence type="ECO:0000256" key="4">
    <source>
        <dbReference type="ARBA" id="ARBA00022691"/>
    </source>
</evidence>
<dbReference type="GO" id="GO:0032259">
    <property type="term" value="P:methylation"/>
    <property type="evidence" value="ECO:0007669"/>
    <property type="project" value="UniProtKB-KW"/>
</dbReference>
<dbReference type="EMBL" id="LT719092">
    <property type="protein sequence ID" value="SJK84436.1"/>
    <property type="molecule type" value="Genomic_DNA"/>
</dbReference>
<protein>
    <recommendedName>
        <fullName evidence="1">site-specific DNA-methyltransferase (adenine-specific)</fullName>
        <ecNumber evidence="1">2.1.1.72</ecNumber>
    </recommendedName>
</protein>
<dbReference type="REBASE" id="183328">
    <property type="entry name" value="M2.CdiPM4ORF559P"/>
</dbReference>
<keyword evidence="7" id="KW-1185">Reference proteome</keyword>
<organism evidence="6 7">
    <name type="scientific">Cuniculiplasma divulgatum</name>
    <dbReference type="NCBI Taxonomy" id="1673428"/>
    <lineage>
        <taxon>Archaea</taxon>
        <taxon>Methanobacteriati</taxon>
        <taxon>Thermoplasmatota</taxon>
        <taxon>Thermoplasmata</taxon>
        <taxon>Thermoplasmatales</taxon>
        <taxon>Cuniculiplasmataceae</taxon>
        <taxon>Cuniculiplasma</taxon>
    </lineage>
</organism>
<dbReference type="KEGG" id="cdiv:CPM_0560"/>
<name>A0A1R4A652_9ARCH</name>
<evidence type="ECO:0000313" key="6">
    <source>
        <dbReference type="EMBL" id="SJK84436.1"/>
    </source>
</evidence>
<comment type="catalytic activity">
    <reaction evidence="5">
        <text>a 2'-deoxyadenosine in DNA + S-adenosyl-L-methionine = an N(6)-methyl-2'-deoxyadenosine in DNA + S-adenosyl-L-homocysteine + H(+)</text>
        <dbReference type="Rhea" id="RHEA:15197"/>
        <dbReference type="Rhea" id="RHEA-COMP:12418"/>
        <dbReference type="Rhea" id="RHEA-COMP:12419"/>
        <dbReference type="ChEBI" id="CHEBI:15378"/>
        <dbReference type="ChEBI" id="CHEBI:57856"/>
        <dbReference type="ChEBI" id="CHEBI:59789"/>
        <dbReference type="ChEBI" id="CHEBI:90615"/>
        <dbReference type="ChEBI" id="CHEBI:90616"/>
        <dbReference type="EC" id="2.1.1.72"/>
    </reaction>
</comment>
<evidence type="ECO:0000256" key="1">
    <source>
        <dbReference type="ARBA" id="ARBA00011900"/>
    </source>
</evidence>
<dbReference type="SUPFAM" id="SSF53335">
    <property type="entry name" value="S-adenosyl-L-methionine-dependent methyltransferases"/>
    <property type="match status" value="1"/>
</dbReference>